<protein>
    <submittedName>
        <fullName evidence="1">Uncharacterized protein</fullName>
    </submittedName>
</protein>
<evidence type="ECO:0000313" key="2">
    <source>
        <dbReference type="Proteomes" id="UP000479000"/>
    </source>
</evidence>
<gene>
    <name evidence="1" type="ORF">NTEN_LOCUS13165</name>
</gene>
<dbReference type="Proteomes" id="UP000479000">
    <property type="component" value="Unassembled WGS sequence"/>
</dbReference>
<dbReference type="AlphaFoldDB" id="A0A6H5GXY9"/>
<sequence length="102" mass="11226">LVNDIYLQTATIGIHMTDREMRTIIRTIDQAGHSFITVSPVSAIQAGYRLPSKISSAKLAISIIVMAAGDRYFQQMSQYSPGRLPVISSMSSANLKLLKNKK</sequence>
<organism evidence="1 2">
    <name type="scientific">Nesidiocoris tenuis</name>
    <dbReference type="NCBI Taxonomy" id="355587"/>
    <lineage>
        <taxon>Eukaryota</taxon>
        <taxon>Metazoa</taxon>
        <taxon>Ecdysozoa</taxon>
        <taxon>Arthropoda</taxon>
        <taxon>Hexapoda</taxon>
        <taxon>Insecta</taxon>
        <taxon>Pterygota</taxon>
        <taxon>Neoptera</taxon>
        <taxon>Paraneoptera</taxon>
        <taxon>Hemiptera</taxon>
        <taxon>Heteroptera</taxon>
        <taxon>Panheteroptera</taxon>
        <taxon>Cimicomorpha</taxon>
        <taxon>Miridae</taxon>
        <taxon>Dicyphina</taxon>
        <taxon>Nesidiocoris</taxon>
    </lineage>
</organism>
<feature type="non-terminal residue" evidence="1">
    <location>
        <position position="1"/>
    </location>
</feature>
<dbReference type="OrthoDB" id="10540103at2759"/>
<proteinExistence type="predicted"/>
<reference evidence="1 2" key="1">
    <citation type="submission" date="2020-02" db="EMBL/GenBank/DDBJ databases">
        <authorList>
            <person name="Ferguson B K."/>
        </authorList>
    </citation>
    <scope>NUCLEOTIDE SEQUENCE [LARGE SCALE GENOMIC DNA]</scope>
</reference>
<name>A0A6H5GXY9_9HEMI</name>
<evidence type="ECO:0000313" key="1">
    <source>
        <dbReference type="EMBL" id="CAB0007919.1"/>
    </source>
</evidence>
<dbReference type="EMBL" id="CADCXU010019800">
    <property type="protein sequence ID" value="CAB0007919.1"/>
    <property type="molecule type" value="Genomic_DNA"/>
</dbReference>
<accession>A0A6H5GXY9</accession>
<keyword evidence="2" id="KW-1185">Reference proteome</keyword>